<organism evidence="2 3">
    <name type="scientific">Penicillium chermesinum</name>
    <dbReference type="NCBI Taxonomy" id="63820"/>
    <lineage>
        <taxon>Eukaryota</taxon>
        <taxon>Fungi</taxon>
        <taxon>Dikarya</taxon>
        <taxon>Ascomycota</taxon>
        <taxon>Pezizomycotina</taxon>
        <taxon>Eurotiomycetes</taxon>
        <taxon>Eurotiomycetidae</taxon>
        <taxon>Eurotiales</taxon>
        <taxon>Aspergillaceae</taxon>
        <taxon>Penicillium</taxon>
    </lineage>
</organism>
<reference evidence="2" key="2">
    <citation type="journal article" date="2023" name="IMA Fungus">
        <title>Comparative genomic study of the Penicillium genus elucidates a diverse pangenome and 15 lateral gene transfer events.</title>
        <authorList>
            <person name="Petersen C."/>
            <person name="Sorensen T."/>
            <person name="Nielsen M.R."/>
            <person name="Sondergaard T.E."/>
            <person name="Sorensen J.L."/>
            <person name="Fitzpatrick D.A."/>
            <person name="Frisvad J.C."/>
            <person name="Nielsen K.L."/>
        </authorList>
    </citation>
    <scope>NUCLEOTIDE SEQUENCE</scope>
    <source>
        <strain evidence="2">IBT 19713</strain>
    </source>
</reference>
<dbReference type="AlphaFoldDB" id="A0A9W9NQ61"/>
<comment type="caution">
    <text evidence="2">The sequence shown here is derived from an EMBL/GenBank/DDBJ whole genome shotgun (WGS) entry which is preliminary data.</text>
</comment>
<reference evidence="2" key="1">
    <citation type="submission" date="2022-11" db="EMBL/GenBank/DDBJ databases">
        <authorList>
            <person name="Petersen C."/>
        </authorList>
    </citation>
    <scope>NUCLEOTIDE SEQUENCE</scope>
    <source>
        <strain evidence="2">IBT 19713</strain>
    </source>
</reference>
<dbReference type="Proteomes" id="UP001150941">
    <property type="component" value="Unassembled WGS sequence"/>
</dbReference>
<sequence>MDRWEEMIQKGIREYRYEVLDAFKSLGVPLSPGELEFLDEMEQLENDAYINEFNELGTPSAEIHGSRVRKEESERKQKPTEKKPAQWPMMRELADIQLGRWSGKPHWAVEN</sequence>
<proteinExistence type="predicted"/>
<evidence type="ECO:0000313" key="2">
    <source>
        <dbReference type="EMBL" id="KAJ5224107.1"/>
    </source>
</evidence>
<name>A0A9W9NQ61_9EURO</name>
<dbReference type="GeneID" id="83205248"/>
<dbReference type="EMBL" id="JAPQKS010000006">
    <property type="protein sequence ID" value="KAJ5224107.1"/>
    <property type="molecule type" value="Genomic_DNA"/>
</dbReference>
<dbReference type="RefSeq" id="XP_058328290.1">
    <property type="nucleotide sequence ID" value="XM_058477945.1"/>
</dbReference>
<feature type="region of interest" description="Disordered" evidence="1">
    <location>
        <begin position="60"/>
        <end position="86"/>
    </location>
</feature>
<feature type="compositionally biased region" description="Basic and acidic residues" evidence="1">
    <location>
        <begin position="64"/>
        <end position="84"/>
    </location>
</feature>
<evidence type="ECO:0000256" key="1">
    <source>
        <dbReference type="SAM" id="MobiDB-lite"/>
    </source>
</evidence>
<protein>
    <submittedName>
        <fullName evidence="2">Uncharacterized protein</fullName>
    </submittedName>
</protein>
<evidence type="ECO:0000313" key="3">
    <source>
        <dbReference type="Proteomes" id="UP001150941"/>
    </source>
</evidence>
<dbReference type="OrthoDB" id="3200163at2759"/>
<gene>
    <name evidence="2" type="ORF">N7468_008649</name>
</gene>
<accession>A0A9W9NQ61</accession>
<keyword evidence="3" id="KW-1185">Reference proteome</keyword>